<gene>
    <name evidence="2" type="ORF">PVAP13_6KG233700</name>
</gene>
<reference evidence="2" key="1">
    <citation type="submission" date="2020-05" db="EMBL/GenBank/DDBJ databases">
        <title>WGS assembly of Panicum virgatum.</title>
        <authorList>
            <person name="Lovell J.T."/>
            <person name="Jenkins J."/>
            <person name="Shu S."/>
            <person name="Juenger T.E."/>
            <person name="Schmutz J."/>
        </authorList>
    </citation>
    <scope>NUCLEOTIDE SEQUENCE</scope>
    <source>
        <strain evidence="2">AP13</strain>
    </source>
</reference>
<dbReference type="EMBL" id="CM029047">
    <property type="protein sequence ID" value="KAG2583589.1"/>
    <property type="molecule type" value="Genomic_DNA"/>
</dbReference>
<feature type="compositionally biased region" description="Basic and acidic residues" evidence="1">
    <location>
        <begin position="200"/>
        <end position="211"/>
    </location>
</feature>
<feature type="region of interest" description="Disordered" evidence="1">
    <location>
        <begin position="41"/>
        <end position="113"/>
    </location>
</feature>
<feature type="compositionally biased region" description="Low complexity" evidence="1">
    <location>
        <begin position="58"/>
        <end position="68"/>
    </location>
</feature>
<name>A0A8T0RFS5_PANVG</name>
<evidence type="ECO:0000313" key="3">
    <source>
        <dbReference type="Proteomes" id="UP000823388"/>
    </source>
</evidence>
<dbReference type="AlphaFoldDB" id="A0A8T0RFS5"/>
<dbReference type="Proteomes" id="UP000823388">
    <property type="component" value="Chromosome 6K"/>
</dbReference>
<keyword evidence="3" id="KW-1185">Reference proteome</keyword>
<feature type="region of interest" description="Disordered" evidence="1">
    <location>
        <begin position="180"/>
        <end position="211"/>
    </location>
</feature>
<sequence>GPFFSIVAAGPKEPGGKARPQPFSIGDTGVVYLLLALTSGGGGGQEAGALVHRRRSRPQPSSPSISQGRRMEKPGETCSSSPHPSSKPPPAPEAKFSRRSGSPAIRTPSICSSWPAWQPTGRSSAALLLAPRRDCRGSNPSTPWIKDPSTRRSHLHLRLRICIIHVCTKPAAALILSSSSHSPSTIGKGPGVGNCPGAEQRPRNESSDEEKAMAPLFIFGGVLSTAGGEAGAVRSSPAPSR</sequence>
<comment type="caution">
    <text evidence="2">The sequence shown here is derived from an EMBL/GenBank/DDBJ whole genome shotgun (WGS) entry which is preliminary data.</text>
</comment>
<accession>A0A8T0RFS5</accession>
<protein>
    <submittedName>
        <fullName evidence="2">Uncharacterized protein</fullName>
    </submittedName>
</protein>
<organism evidence="2 3">
    <name type="scientific">Panicum virgatum</name>
    <name type="common">Blackwell switchgrass</name>
    <dbReference type="NCBI Taxonomy" id="38727"/>
    <lineage>
        <taxon>Eukaryota</taxon>
        <taxon>Viridiplantae</taxon>
        <taxon>Streptophyta</taxon>
        <taxon>Embryophyta</taxon>
        <taxon>Tracheophyta</taxon>
        <taxon>Spermatophyta</taxon>
        <taxon>Magnoliopsida</taxon>
        <taxon>Liliopsida</taxon>
        <taxon>Poales</taxon>
        <taxon>Poaceae</taxon>
        <taxon>PACMAD clade</taxon>
        <taxon>Panicoideae</taxon>
        <taxon>Panicodae</taxon>
        <taxon>Paniceae</taxon>
        <taxon>Panicinae</taxon>
        <taxon>Panicum</taxon>
        <taxon>Panicum sect. Hiantes</taxon>
    </lineage>
</organism>
<evidence type="ECO:0000313" key="2">
    <source>
        <dbReference type="EMBL" id="KAG2583589.1"/>
    </source>
</evidence>
<evidence type="ECO:0000256" key="1">
    <source>
        <dbReference type="SAM" id="MobiDB-lite"/>
    </source>
</evidence>
<proteinExistence type="predicted"/>
<feature type="region of interest" description="Disordered" evidence="1">
    <location>
        <begin position="1"/>
        <end position="23"/>
    </location>
</feature>
<feature type="non-terminal residue" evidence="2">
    <location>
        <position position="1"/>
    </location>
</feature>